<feature type="signal peptide" evidence="5">
    <location>
        <begin position="1"/>
        <end position="22"/>
    </location>
</feature>
<dbReference type="InterPro" id="IPR036509">
    <property type="entry name" value="Met_Sox_Rdtase_MsrA_sf"/>
</dbReference>
<dbReference type="SUPFAM" id="SSF55068">
    <property type="entry name" value="Peptide methionine sulfoxide reductase"/>
    <property type="match status" value="1"/>
</dbReference>
<feature type="chain" id="PRO_5014908634" description="peptide-methionine (S)-S-oxide reductase" evidence="5">
    <location>
        <begin position="23"/>
        <end position="162"/>
    </location>
</feature>
<keyword evidence="2" id="KW-0560">Oxidoreductase</keyword>
<dbReference type="PANTHER" id="PTHR43774:SF1">
    <property type="entry name" value="PEPTIDE METHIONINE SULFOXIDE REDUCTASE MSRA 2"/>
    <property type="match status" value="1"/>
</dbReference>
<evidence type="ECO:0000259" key="6">
    <source>
        <dbReference type="Pfam" id="PF01625"/>
    </source>
</evidence>
<evidence type="ECO:0000256" key="2">
    <source>
        <dbReference type="ARBA" id="ARBA00023002"/>
    </source>
</evidence>
<gene>
    <name evidence="7" type="primary">msrA</name>
    <name evidence="7" type="ORF">COU30_03220</name>
</gene>
<comment type="catalytic activity">
    <reaction evidence="4">
        <text>[thioredoxin]-disulfide + L-methionine + H2O = L-methionine (S)-S-oxide + [thioredoxin]-dithiol</text>
        <dbReference type="Rhea" id="RHEA:19993"/>
        <dbReference type="Rhea" id="RHEA-COMP:10698"/>
        <dbReference type="Rhea" id="RHEA-COMP:10700"/>
        <dbReference type="ChEBI" id="CHEBI:15377"/>
        <dbReference type="ChEBI" id="CHEBI:29950"/>
        <dbReference type="ChEBI" id="CHEBI:50058"/>
        <dbReference type="ChEBI" id="CHEBI:57844"/>
        <dbReference type="ChEBI" id="CHEBI:58772"/>
        <dbReference type="EC" id="1.8.4.11"/>
    </reaction>
</comment>
<evidence type="ECO:0000313" key="8">
    <source>
        <dbReference type="Proteomes" id="UP000228528"/>
    </source>
</evidence>
<feature type="domain" description="Peptide methionine sulphoxide reductase MsrA" evidence="6">
    <location>
        <begin position="40"/>
        <end position="159"/>
    </location>
</feature>
<comment type="caution">
    <text evidence="7">The sequence shown here is derived from an EMBL/GenBank/DDBJ whole genome shotgun (WGS) entry which is preliminary data.</text>
</comment>
<evidence type="ECO:0000313" key="7">
    <source>
        <dbReference type="EMBL" id="PIR77298.1"/>
    </source>
</evidence>
<reference evidence="8" key="1">
    <citation type="submission" date="2017-09" db="EMBL/GenBank/DDBJ databases">
        <title>Depth-based differentiation of microbial function through sediment-hosted aquifers and enrichment of novel symbionts in the deep terrestrial subsurface.</title>
        <authorList>
            <person name="Probst A.J."/>
            <person name="Ladd B."/>
            <person name="Jarett J.K."/>
            <person name="Geller-Mcgrath D.E."/>
            <person name="Sieber C.M.K."/>
            <person name="Emerson J.B."/>
            <person name="Anantharaman K."/>
            <person name="Thomas B.C."/>
            <person name="Malmstrom R."/>
            <person name="Stieglmeier M."/>
            <person name="Klingl A."/>
            <person name="Woyke T."/>
            <person name="Ryan C.M."/>
            <person name="Banfield J.F."/>
        </authorList>
    </citation>
    <scope>NUCLEOTIDE SEQUENCE [LARGE SCALE GENOMIC DNA]</scope>
</reference>
<dbReference type="Pfam" id="PF01625">
    <property type="entry name" value="PMSR"/>
    <property type="match status" value="1"/>
</dbReference>
<dbReference type="Proteomes" id="UP000228528">
    <property type="component" value="Unassembled WGS sequence"/>
</dbReference>
<proteinExistence type="predicted"/>
<feature type="non-terminal residue" evidence="7">
    <location>
        <position position="162"/>
    </location>
</feature>
<sequence>MRNSFFLFFFFCLVSLSGCALFATTPEVSDSSNDDTTYATAVFAGGCFWCVEAAFEKYDGVIDAVSGYAGDDTGKPTYEDVGSGKTTYVEAVEVHYDPAIIRYSDLLAIYWRQINPTDDGGSFVDRGTQYRSIIFYANNSEQMLAEATKHDLENPGMYEGPL</sequence>
<evidence type="ECO:0000256" key="4">
    <source>
        <dbReference type="ARBA" id="ARBA00048782"/>
    </source>
</evidence>
<dbReference type="InterPro" id="IPR002569">
    <property type="entry name" value="Met_Sox_Rdtase_MsrA_dom"/>
</dbReference>
<organism evidence="7 8">
    <name type="scientific">Candidatus Magasanikbacteria bacterium CG10_big_fil_rev_8_21_14_0_10_38_6</name>
    <dbReference type="NCBI Taxonomy" id="1974647"/>
    <lineage>
        <taxon>Bacteria</taxon>
        <taxon>Candidatus Magasanikiibacteriota</taxon>
    </lineage>
</organism>
<dbReference type="EC" id="1.8.4.11" evidence="1"/>
<dbReference type="NCBIfam" id="TIGR00401">
    <property type="entry name" value="msrA"/>
    <property type="match status" value="1"/>
</dbReference>
<dbReference type="Gene3D" id="3.30.1060.10">
    <property type="entry name" value="Peptide methionine sulphoxide reductase MsrA"/>
    <property type="match status" value="1"/>
</dbReference>
<dbReference type="EMBL" id="PFBW01000141">
    <property type="protein sequence ID" value="PIR77298.1"/>
    <property type="molecule type" value="Genomic_DNA"/>
</dbReference>
<dbReference type="PANTHER" id="PTHR43774">
    <property type="entry name" value="PEPTIDE METHIONINE SULFOXIDE REDUCTASE"/>
    <property type="match status" value="1"/>
</dbReference>
<evidence type="ECO:0000256" key="3">
    <source>
        <dbReference type="ARBA" id="ARBA00047806"/>
    </source>
</evidence>
<evidence type="ECO:0000256" key="1">
    <source>
        <dbReference type="ARBA" id="ARBA00012502"/>
    </source>
</evidence>
<name>A0A2M6P0U6_9BACT</name>
<evidence type="ECO:0000256" key="5">
    <source>
        <dbReference type="SAM" id="SignalP"/>
    </source>
</evidence>
<dbReference type="GO" id="GO:0008113">
    <property type="term" value="F:peptide-methionine (S)-S-oxide reductase activity"/>
    <property type="evidence" value="ECO:0007669"/>
    <property type="project" value="UniProtKB-EC"/>
</dbReference>
<protein>
    <recommendedName>
        <fullName evidence="1">peptide-methionine (S)-S-oxide reductase</fullName>
        <ecNumber evidence="1">1.8.4.11</ecNumber>
    </recommendedName>
</protein>
<dbReference type="AlphaFoldDB" id="A0A2M6P0U6"/>
<keyword evidence="5" id="KW-0732">Signal</keyword>
<dbReference type="PROSITE" id="PS51257">
    <property type="entry name" value="PROKAR_LIPOPROTEIN"/>
    <property type="match status" value="1"/>
</dbReference>
<comment type="catalytic activity">
    <reaction evidence="3">
        <text>L-methionyl-[protein] + [thioredoxin]-disulfide + H2O = L-methionyl-(S)-S-oxide-[protein] + [thioredoxin]-dithiol</text>
        <dbReference type="Rhea" id="RHEA:14217"/>
        <dbReference type="Rhea" id="RHEA-COMP:10698"/>
        <dbReference type="Rhea" id="RHEA-COMP:10700"/>
        <dbReference type="Rhea" id="RHEA-COMP:12313"/>
        <dbReference type="Rhea" id="RHEA-COMP:12315"/>
        <dbReference type="ChEBI" id="CHEBI:15377"/>
        <dbReference type="ChEBI" id="CHEBI:16044"/>
        <dbReference type="ChEBI" id="CHEBI:29950"/>
        <dbReference type="ChEBI" id="CHEBI:44120"/>
        <dbReference type="ChEBI" id="CHEBI:50058"/>
        <dbReference type="EC" id="1.8.4.11"/>
    </reaction>
</comment>
<accession>A0A2M6P0U6</accession>